<dbReference type="PANTHER" id="PTHR11908">
    <property type="entry name" value="XANTHINE DEHYDROGENASE"/>
    <property type="match status" value="1"/>
</dbReference>
<keyword evidence="2" id="KW-0560">Oxidoreductase</keyword>
<dbReference type="InterPro" id="IPR008274">
    <property type="entry name" value="AldOxase/xan_DH_MoCoBD1"/>
</dbReference>
<evidence type="ECO:0000259" key="3">
    <source>
        <dbReference type="SMART" id="SM01008"/>
    </source>
</evidence>
<dbReference type="Proteomes" id="UP000292274">
    <property type="component" value="Unassembled WGS sequence"/>
</dbReference>
<evidence type="ECO:0000256" key="1">
    <source>
        <dbReference type="ARBA" id="ARBA00022505"/>
    </source>
</evidence>
<feature type="domain" description="Aldehyde oxidase/xanthine dehydrogenase a/b hammerhead" evidence="3">
    <location>
        <begin position="25"/>
        <end position="134"/>
    </location>
</feature>
<gene>
    <name evidence="4" type="ORF">E0H26_13080</name>
</gene>
<dbReference type="GO" id="GO:0016491">
    <property type="term" value="F:oxidoreductase activity"/>
    <property type="evidence" value="ECO:0007669"/>
    <property type="project" value="UniProtKB-KW"/>
</dbReference>
<dbReference type="SMART" id="SM01008">
    <property type="entry name" value="Ald_Xan_dh_C"/>
    <property type="match status" value="1"/>
</dbReference>
<dbReference type="Pfam" id="PF01315">
    <property type="entry name" value="Ald_Xan_dh_C"/>
    <property type="match status" value="1"/>
</dbReference>
<dbReference type="SUPFAM" id="SSF54665">
    <property type="entry name" value="CO dehydrogenase molybdoprotein N-domain-like"/>
    <property type="match status" value="1"/>
</dbReference>
<dbReference type="Pfam" id="PF20256">
    <property type="entry name" value="MoCoBD_2"/>
    <property type="match status" value="1"/>
</dbReference>
<dbReference type="SUPFAM" id="SSF56003">
    <property type="entry name" value="Molybdenum cofactor-binding domain"/>
    <property type="match status" value="1"/>
</dbReference>
<dbReference type="Gene3D" id="3.30.365.10">
    <property type="entry name" value="Aldehyde oxidase/xanthine dehydrogenase, molybdopterin binding domain"/>
    <property type="match status" value="4"/>
</dbReference>
<dbReference type="Gene3D" id="3.90.1170.50">
    <property type="entry name" value="Aldehyde oxidase/xanthine dehydrogenase, a/b hammerhead"/>
    <property type="match status" value="1"/>
</dbReference>
<accession>A0A4R0GIG5</accession>
<dbReference type="EMBL" id="SJJR01000007">
    <property type="protein sequence ID" value="TCB97200.1"/>
    <property type="molecule type" value="Genomic_DNA"/>
</dbReference>
<evidence type="ECO:0000313" key="5">
    <source>
        <dbReference type="Proteomes" id="UP000292274"/>
    </source>
</evidence>
<dbReference type="InterPro" id="IPR016208">
    <property type="entry name" value="Ald_Oxase/xanthine_DH-like"/>
</dbReference>
<dbReference type="AlphaFoldDB" id="A0A4R0GIG5"/>
<dbReference type="PANTHER" id="PTHR11908:SF132">
    <property type="entry name" value="ALDEHYDE OXIDASE 1-RELATED"/>
    <property type="match status" value="1"/>
</dbReference>
<evidence type="ECO:0000313" key="4">
    <source>
        <dbReference type="EMBL" id="TCB97200.1"/>
    </source>
</evidence>
<proteinExistence type="predicted"/>
<reference evidence="4 5" key="1">
    <citation type="submission" date="2019-02" db="EMBL/GenBank/DDBJ databases">
        <title>Jishengella sp. nov., isolated from a root of Zingiber montanum.</title>
        <authorList>
            <person name="Kuncharoen N."/>
            <person name="Kudo T."/>
            <person name="Masahiro Y."/>
            <person name="Ohkuma M."/>
            <person name="Tanasupawat S."/>
        </authorList>
    </citation>
    <scope>NUCLEOTIDE SEQUENCE [LARGE SCALE GENOMIC DNA]</scope>
    <source>
        <strain evidence="4 5">PLAI 1-1</strain>
    </source>
</reference>
<keyword evidence="5" id="KW-1185">Reference proteome</keyword>
<organism evidence="4 5">
    <name type="scientific">Micromonospora zingiberis</name>
    <dbReference type="NCBI Taxonomy" id="2053011"/>
    <lineage>
        <taxon>Bacteria</taxon>
        <taxon>Bacillati</taxon>
        <taxon>Actinomycetota</taxon>
        <taxon>Actinomycetes</taxon>
        <taxon>Micromonosporales</taxon>
        <taxon>Micromonosporaceae</taxon>
        <taxon>Micromonospora</taxon>
    </lineage>
</organism>
<dbReference type="RefSeq" id="WP_131303868.1">
    <property type="nucleotide sequence ID" value="NZ_SJJR01000007.1"/>
</dbReference>
<evidence type="ECO:0000256" key="2">
    <source>
        <dbReference type="ARBA" id="ARBA00023002"/>
    </source>
</evidence>
<dbReference type="InterPro" id="IPR036856">
    <property type="entry name" value="Ald_Oxase/Xan_DH_a/b_sf"/>
</dbReference>
<dbReference type="OrthoDB" id="8428274at2"/>
<sequence>MTMAEAVPAALGPGVDRVDGRPKVLGAAHYPSDVTLPGMAHAALVRSTIAAGSIVRLDTARAADMLGVLTVITHENAGRLQKGKRNLFFPPPAAPLQDARISYHGQYVAVIVAETRQQAAAAARLIEVTYDRDEPVLTLDDAAASSQSNPYFIDMKRGDAKAAMATAEVTVEGTFTTSPETHNPLGPFTTVAQWHGDTLTVYDSTQNPFHVRAVLAASFGLAEDDVRVLSPYVGGGFGAGLRSWPHTILAALAARVVARPVQLSLTRPEMFTGVGHRPSTMQRLTIAATRDGKLVAIDHEGTSTASMGHEAPTRKPPTRKAPLQSLLKAPDEQPYPITAGTAAAYACPNVAARDKRVRLNIAPIAHMRAPGEAEGNFAIESLLDELSYELGMDPIDLRLRNYAEVQPQTGLPWSSKALRECYTVGAERFGWAQRDPTVGAMRDGRWLVGYGMAGVTFNHYQAKCHARATVHRDGTAHVCSGATDIGTGTYTVMTQLAAEVLGLPVDRVEFELGDTRLPQAPQAGGSGLTTALGSAVHNTCVALVQRVLTLVSDDADSPLRGCTIEDVVAHQGRLQHADDESRGETYSEILGRHGLSELTVDGDSAPSRAEAGVIVGSLVVSRLGRFGRKLVGASHATVPAGGFGARFVEVRVDPELGVLRIARIVSVNDAGRVVNEKLARSQIIGGTVGGIGMAIFEETVRDPDSGRVANATLSDYLIPVNADVPDIDVVFVGGPDPANPIGVKGVGEIGLVGVAAAIANGVYHATGRRIRSLPITIDKLL</sequence>
<name>A0A4R0GIG5_9ACTN</name>
<comment type="caution">
    <text evidence="4">The sequence shown here is derived from an EMBL/GenBank/DDBJ whole genome shotgun (WGS) entry which is preliminary data.</text>
</comment>
<dbReference type="GO" id="GO:0005506">
    <property type="term" value="F:iron ion binding"/>
    <property type="evidence" value="ECO:0007669"/>
    <property type="project" value="InterPro"/>
</dbReference>
<dbReference type="Pfam" id="PF02738">
    <property type="entry name" value="MoCoBD_1"/>
    <property type="match status" value="2"/>
</dbReference>
<protein>
    <submittedName>
        <fullName evidence="4">Xanthine dehydrogenase family protein molybdopterin-binding subunit</fullName>
    </submittedName>
</protein>
<dbReference type="InterPro" id="IPR046867">
    <property type="entry name" value="AldOxase/xan_DH_MoCoBD2"/>
</dbReference>
<keyword evidence="1" id="KW-0500">Molybdenum</keyword>
<dbReference type="InterPro" id="IPR000674">
    <property type="entry name" value="Ald_Oxase/Xan_DH_a/b"/>
</dbReference>
<dbReference type="InterPro" id="IPR037165">
    <property type="entry name" value="AldOxase/xan_DH_Mopterin-bd_sf"/>
</dbReference>